<comment type="caution">
    <text evidence="2">The sequence shown here is derived from an EMBL/GenBank/DDBJ whole genome shotgun (WGS) entry which is preliminary data.</text>
</comment>
<organism evidence="2 3">
    <name type="scientific">Protea cynaroides</name>
    <dbReference type="NCBI Taxonomy" id="273540"/>
    <lineage>
        <taxon>Eukaryota</taxon>
        <taxon>Viridiplantae</taxon>
        <taxon>Streptophyta</taxon>
        <taxon>Embryophyta</taxon>
        <taxon>Tracheophyta</taxon>
        <taxon>Spermatophyta</taxon>
        <taxon>Magnoliopsida</taxon>
        <taxon>Proteales</taxon>
        <taxon>Proteaceae</taxon>
        <taxon>Protea</taxon>
    </lineage>
</organism>
<dbReference type="InterPro" id="IPR008586">
    <property type="entry name" value="DUF868_pln"/>
</dbReference>
<dbReference type="AlphaFoldDB" id="A0A9Q0QQX4"/>
<dbReference type="EMBL" id="JAMYWD010000006">
    <property type="protein sequence ID" value="KAJ4968607.1"/>
    <property type="molecule type" value="Genomic_DNA"/>
</dbReference>
<dbReference type="Pfam" id="PF03096">
    <property type="entry name" value="Ndr"/>
    <property type="match status" value="1"/>
</dbReference>
<proteinExistence type="inferred from homology"/>
<sequence>MRDFPSCFGENGVQVADSSSSSTKAAQNLVTCVYQCRLRGRSCLITITWSKNLMGQGLSVGIDDSTNRCLCKVDIKPWLFSKRKGCKSLEADSSKIDIYWDLSSAKFGSGPEPLEGFYVAVVVAREMVLLLGDLSKVAYKKTNTAPVSSSAIFMAKREHIFGKKVYGTKAQFCDNGQIHDVTIECDTAGLSDPCLLIRIDSKTVMQVKRLRWKFRGNQKILVDGLSVEVFWDVHNWLFGTVLGSAVFMFQTCLSDEKLWASHSNTHTDPTILPWSSSQIFRDSQRQGLGFSLILSSSRGVNHGFDEMEGGQSRVIVCTSYRLNFCKCAFNFICDSRRVMGDSSDSVSIDVETIPLGGKEFSVETSKGSISVFVCGNQEKPALITYPDVSLNYMSCFQGLLFCPDAASLLLHNFCIYHIDAPGHELGAAAISSDAPLLDVEDLADQVVEVLDFFGLKQVLCLGVTAGAYIFTLFAMKYKERVLGLILVSPLCKKPSWTEWLYNKLMLNLLYFYGMCGLLKECLLQRYFSKEIRSGMHGAESDIVQSCRRLLDERRSSNVMRFLQAINERPDLTDGLQKLRCKTLIFVGDRSPFHSEALYMSAKMDKRSCALIEVEACGSMVTEENPYAMLIPIELFLMGFGYHRQPPTSLSTQGSIPANLSSQSCIAPELLSPESLGVKLKPIKTRRVVLEV</sequence>
<dbReference type="InterPro" id="IPR004142">
    <property type="entry name" value="NDRG"/>
</dbReference>
<keyword evidence="3" id="KW-1185">Reference proteome</keyword>
<dbReference type="SUPFAM" id="SSF53474">
    <property type="entry name" value="alpha/beta-Hydrolases"/>
    <property type="match status" value="1"/>
</dbReference>
<dbReference type="Pfam" id="PF05910">
    <property type="entry name" value="DUF868"/>
    <property type="match status" value="1"/>
</dbReference>
<gene>
    <name evidence="2" type="ORF">NE237_015308</name>
</gene>
<comment type="similarity">
    <text evidence="1">Belongs to the NDRG family.</text>
</comment>
<dbReference type="PANTHER" id="PTHR11034">
    <property type="entry name" value="N-MYC DOWNSTREAM REGULATED"/>
    <property type="match status" value="1"/>
</dbReference>
<reference evidence="2" key="1">
    <citation type="journal article" date="2023" name="Plant J.">
        <title>The genome of the king protea, Protea cynaroides.</title>
        <authorList>
            <person name="Chang J."/>
            <person name="Duong T.A."/>
            <person name="Schoeman C."/>
            <person name="Ma X."/>
            <person name="Roodt D."/>
            <person name="Barker N."/>
            <person name="Li Z."/>
            <person name="Van de Peer Y."/>
            <person name="Mizrachi E."/>
        </authorList>
    </citation>
    <scope>NUCLEOTIDE SEQUENCE</scope>
    <source>
        <tissue evidence="2">Young leaves</tissue>
    </source>
</reference>
<accession>A0A9Q0QQX4</accession>
<dbReference type="OrthoDB" id="1896898at2759"/>
<dbReference type="InterPro" id="IPR029058">
    <property type="entry name" value="AB_hydrolase_fold"/>
</dbReference>
<dbReference type="Gene3D" id="3.40.50.1820">
    <property type="entry name" value="alpha/beta hydrolase"/>
    <property type="match status" value="1"/>
</dbReference>
<name>A0A9Q0QQX4_9MAGN</name>
<protein>
    <submittedName>
        <fullName evidence="2">Uncharacterized protein</fullName>
    </submittedName>
</protein>
<evidence type="ECO:0000313" key="3">
    <source>
        <dbReference type="Proteomes" id="UP001141806"/>
    </source>
</evidence>
<evidence type="ECO:0000313" key="2">
    <source>
        <dbReference type="EMBL" id="KAJ4968607.1"/>
    </source>
</evidence>
<dbReference type="Proteomes" id="UP001141806">
    <property type="component" value="Unassembled WGS sequence"/>
</dbReference>
<evidence type="ECO:0000256" key="1">
    <source>
        <dbReference type="ARBA" id="ARBA00005598"/>
    </source>
</evidence>